<dbReference type="AlphaFoldDB" id="A0A6J4PC68"/>
<dbReference type="InterPro" id="IPR008638">
    <property type="entry name" value="FhaB/CdiA-like_TPS"/>
</dbReference>
<dbReference type="InterPro" id="IPR011050">
    <property type="entry name" value="Pectin_lyase_fold/virulence"/>
</dbReference>
<dbReference type="Gene3D" id="2.160.20.10">
    <property type="entry name" value="Single-stranded right-handed beta-helix, Pectin lyase-like"/>
    <property type="match status" value="3"/>
</dbReference>
<feature type="domain" description="Filamentous haemagglutinin FhaB/tRNA nuclease CdiA-like TPS" evidence="2">
    <location>
        <begin position="33"/>
        <end position="144"/>
    </location>
</feature>
<proteinExistence type="predicted"/>
<name>A0A6J4PC68_9CYAN</name>
<gene>
    <name evidence="3" type="ORF">AVDCRST_MAG94-6468</name>
</gene>
<feature type="signal peptide" evidence="1">
    <location>
        <begin position="1"/>
        <end position="28"/>
    </location>
</feature>
<dbReference type="SUPFAM" id="SSF51126">
    <property type="entry name" value="Pectin lyase-like"/>
    <property type="match status" value="2"/>
</dbReference>
<evidence type="ECO:0000259" key="2">
    <source>
        <dbReference type="SMART" id="SM00912"/>
    </source>
</evidence>
<evidence type="ECO:0000313" key="3">
    <source>
        <dbReference type="EMBL" id="CAA9411728.1"/>
    </source>
</evidence>
<keyword evidence="1" id="KW-0732">Signal</keyword>
<feature type="chain" id="PRO_5026710604" evidence="1">
    <location>
        <begin position="29"/>
        <end position="817"/>
    </location>
</feature>
<reference evidence="3" key="1">
    <citation type="submission" date="2020-02" db="EMBL/GenBank/DDBJ databases">
        <authorList>
            <person name="Meier V. D."/>
        </authorList>
    </citation>
    <scope>NUCLEOTIDE SEQUENCE</scope>
    <source>
        <strain evidence="3">AVDCRST_MAG94</strain>
    </source>
</reference>
<dbReference type="EMBL" id="CADCTY010002224">
    <property type="protein sequence ID" value="CAA9411728.1"/>
    <property type="molecule type" value="Genomic_DNA"/>
</dbReference>
<organism evidence="3">
    <name type="scientific">uncultured Leptolyngbya sp</name>
    <dbReference type="NCBI Taxonomy" id="332963"/>
    <lineage>
        <taxon>Bacteria</taxon>
        <taxon>Bacillati</taxon>
        <taxon>Cyanobacteriota</taxon>
        <taxon>Cyanophyceae</taxon>
        <taxon>Leptolyngbyales</taxon>
        <taxon>Leptolyngbyaceae</taxon>
        <taxon>Leptolyngbya group</taxon>
        <taxon>Leptolyngbya</taxon>
        <taxon>environmental samples</taxon>
    </lineage>
</organism>
<dbReference type="NCBIfam" id="TIGR01901">
    <property type="entry name" value="adhes_NPXG"/>
    <property type="match status" value="1"/>
</dbReference>
<accession>A0A6J4PC68</accession>
<evidence type="ECO:0000256" key="1">
    <source>
        <dbReference type="SAM" id="SignalP"/>
    </source>
</evidence>
<dbReference type="InterPro" id="IPR012334">
    <property type="entry name" value="Pectin_lyas_fold"/>
</dbReference>
<dbReference type="SMART" id="SM00912">
    <property type="entry name" value="Haemagg_act"/>
    <property type="match status" value="1"/>
</dbReference>
<protein>
    <submittedName>
        <fullName evidence="3">Hemagglutinin-related protein</fullName>
    </submittedName>
</protein>
<sequence>MIRSCYRPFGFVKSVITSLLIAPSLAIAQVIPDANLPSTSKVEIQGETSIITGGARAGSNLFHSFEKFSVPKNGVAFFSNDLAIENIIGRVTGSSISTIDGLIKANNAASLFLLNPNGIVLGPDASLNMGGSFLASTASSIKFADGTEFDAKLPQSNALLTPSVPVNLRFASGSGSIQVKGAGHTLTNTATPGIPITGAGRSTTGLRVSPNHTLALVGGDVILEGGVLTAPGGRIELGAVDSGLVKLSSTASNWVLGFEEAQSFRDIQFSKRALVDASGNGGGSIQLQGRNITFEGGSIGLIQNQGSSPAEAISANASNSLLLGGTSPNGKIPTGLRSQTLGTGSGADILISTQQLIQQDGGGTISTVYGAGKGGNVSIIAPKSIQLLGIVPLNPFITSNISASTYGSGNAGNIGVATGQLTVRDGGFIGSTSLGKGSGSNVSVTADSIELIGAQPEFGTSSAINATAFTEGNAGNITIHTSRLAVKDGASVNTVSLGAGNGGNISIISRESVEVSGFLPGYPEEAPSTISASVSKANLDLQEFFGSPRVPSGNSGSVGINTKYLTVSDNAIISVINGGTGNAGDIVIGSAITKLDHGKIAASTANGNGGNITLEDGNFQLLNNSLVSTEAGRKGNGGNITFNVTLLTLLNNSQISANAEEGKGGKVAITTEGYFRSPDSQVTAKGGTPQLSGTVNINTSQTEFSRATVQPVQGPQIPKVEIACSGGTSAKEASFVTTGPGGLPPSPTDVLSPDAGWRGHQPSLQVAQSVRQPLSLADLDDMPEAQGWLPNGDGTVRIVSRVPEAVPHPSPIVTTCR</sequence>
<dbReference type="Pfam" id="PF05860">
    <property type="entry name" value="TPS"/>
    <property type="match status" value="1"/>
</dbReference>